<dbReference type="Pfam" id="PF17964">
    <property type="entry name" value="Big_10"/>
    <property type="match status" value="1"/>
</dbReference>
<feature type="domain" description="L,D-TPase catalytic" evidence="8">
    <location>
        <begin position="257"/>
        <end position="393"/>
    </location>
</feature>
<feature type="active site" description="Proton donor/acceptor" evidence="7">
    <location>
        <position position="342"/>
    </location>
</feature>
<evidence type="ECO:0000313" key="9">
    <source>
        <dbReference type="EMBL" id="UYQ64070.1"/>
    </source>
</evidence>
<evidence type="ECO:0000256" key="6">
    <source>
        <dbReference type="ARBA" id="ARBA00023316"/>
    </source>
</evidence>
<evidence type="ECO:0000256" key="3">
    <source>
        <dbReference type="ARBA" id="ARBA00022960"/>
    </source>
</evidence>
<dbReference type="InterPro" id="IPR038063">
    <property type="entry name" value="Transpep_catalytic_dom"/>
</dbReference>
<evidence type="ECO:0000256" key="2">
    <source>
        <dbReference type="ARBA" id="ARBA00022679"/>
    </source>
</evidence>
<protein>
    <submittedName>
        <fullName evidence="9">Ig-like domain-containing protein</fullName>
    </submittedName>
</protein>
<dbReference type="RefSeq" id="WP_264246877.1">
    <property type="nucleotide sequence ID" value="NZ_CP107567.1"/>
</dbReference>
<dbReference type="PANTHER" id="PTHR30582">
    <property type="entry name" value="L,D-TRANSPEPTIDASE"/>
    <property type="match status" value="1"/>
</dbReference>
<keyword evidence="6 7" id="KW-0961">Cell wall biogenesis/degradation</keyword>
<dbReference type="SUPFAM" id="SSF141523">
    <property type="entry name" value="L,D-transpeptidase catalytic domain-like"/>
    <property type="match status" value="1"/>
</dbReference>
<evidence type="ECO:0000256" key="4">
    <source>
        <dbReference type="ARBA" id="ARBA00022984"/>
    </source>
</evidence>
<keyword evidence="2" id="KW-0808">Transferase</keyword>
<dbReference type="PROSITE" id="PS52029">
    <property type="entry name" value="LD_TPASE"/>
    <property type="match status" value="1"/>
</dbReference>
<dbReference type="InterPro" id="IPR041280">
    <property type="entry name" value="Big_10"/>
</dbReference>
<dbReference type="Pfam" id="PF03734">
    <property type="entry name" value="YkuD"/>
    <property type="match status" value="1"/>
</dbReference>
<dbReference type="PANTHER" id="PTHR30582:SF2">
    <property type="entry name" value="L,D-TRANSPEPTIDASE YCIB-RELATED"/>
    <property type="match status" value="1"/>
</dbReference>
<name>A0ABY6IAQ6_STRPE</name>
<evidence type="ECO:0000313" key="10">
    <source>
        <dbReference type="Proteomes" id="UP001163878"/>
    </source>
</evidence>
<feature type="active site" description="Nucleophile" evidence="7">
    <location>
        <position position="361"/>
    </location>
</feature>
<dbReference type="CDD" id="cd16913">
    <property type="entry name" value="YkuD_like"/>
    <property type="match status" value="1"/>
</dbReference>
<sequence>MEKRVMTDSKRRSGLKVASAVLGGVLVLSACNGGEDDKDAAAENTRTSQAQIDEAAAKEVSKARIAILPENGATNASINNAAKVTVTDGTLTEVTMTTKEGTPVEGTLAADGKSWKPDGQLERSTTYKISATAKDSAGLEAHENASFTTVSPANSFIGYFTPEDGSTVGVGMPVSIKFNKAIMDRKAVQSAITVSSSSGQEVVGHWFNSQRLDFRPDQYWAEGSTVTLKLALDGVEGAEGVYGVQEKTVTFKVGRNQVSTVDAATKTMTVTQDGKTIKTIPISAGSPENPTYNGQMVISEKFKETRMNGATVGFTDDDGKGEYDIKDVPHAMRLSTSGTFIHGNYWGPDSVFGSANTSHGCVGLNDVKGAGDAKQPAAWFYNNSLIGDVVIVKNSQDTTIKPDNGLNGWNMDWAQWKAGSAV</sequence>
<dbReference type="EMBL" id="CP107567">
    <property type="protein sequence ID" value="UYQ64070.1"/>
    <property type="molecule type" value="Genomic_DNA"/>
</dbReference>
<dbReference type="Proteomes" id="UP001163878">
    <property type="component" value="Chromosome"/>
</dbReference>
<accession>A0ABY6IAQ6</accession>
<keyword evidence="4 7" id="KW-0573">Peptidoglycan synthesis</keyword>
<organism evidence="9 10">
    <name type="scientific">Streptomyces peucetius</name>
    <dbReference type="NCBI Taxonomy" id="1950"/>
    <lineage>
        <taxon>Bacteria</taxon>
        <taxon>Bacillati</taxon>
        <taxon>Actinomycetota</taxon>
        <taxon>Actinomycetes</taxon>
        <taxon>Kitasatosporales</taxon>
        <taxon>Streptomycetaceae</taxon>
        <taxon>Streptomyces</taxon>
    </lineage>
</organism>
<evidence type="ECO:0000256" key="7">
    <source>
        <dbReference type="PROSITE-ProRule" id="PRU01373"/>
    </source>
</evidence>
<proteinExistence type="predicted"/>
<keyword evidence="10" id="KW-1185">Reference proteome</keyword>
<dbReference type="Gene3D" id="2.40.440.10">
    <property type="entry name" value="L,D-transpeptidase catalytic domain-like"/>
    <property type="match status" value="1"/>
</dbReference>
<dbReference type="InterPro" id="IPR050979">
    <property type="entry name" value="LD-transpeptidase"/>
</dbReference>
<keyword evidence="5" id="KW-0012">Acyltransferase</keyword>
<evidence type="ECO:0000256" key="1">
    <source>
        <dbReference type="ARBA" id="ARBA00004752"/>
    </source>
</evidence>
<keyword evidence="3 7" id="KW-0133">Cell shape</keyword>
<evidence type="ECO:0000256" key="5">
    <source>
        <dbReference type="ARBA" id="ARBA00023315"/>
    </source>
</evidence>
<comment type="pathway">
    <text evidence="1 7">Cell wall biogenesis; peptidoglycan biosynthesis.</text>
</comment>
<dbReference type="InterPro" id="IPR005490">
    <property type="entry name" value="LD_TPept_cat_dom"/>
</dbReference>
<gene>
    <name evidence="9" type="ORF">OGH68_23120</name>
</gene>
<dbReference type="Gene3D" id="2.60.40.3780">
    <property type="match status" value="1"/>
</dbReference>
<dbReference type="Gene3D" id="2.60.40.3710">
    <property type="match status" value="1"/>
</dbReference>
<dbReference type="CDD" id="cd13432">
    <property type="entry name" value="LDT_IgD_like_2"/>
    <property type="match status" value="1"/>
</dbReference>
<evidence type="ECO:0000259" key="8">
    <source>
        <dbReference type="PROSITE" id="PS52029"/>
    </source>
</evidence>
<reference evidence="9" key="1">
    <citation type="submission" date="2022-10" db="EMBL/GenBank/DDBJ databases">
        <title>Cytochrome P450 Catalyzes Benzene Ring Formation in the Biosynthesis of Trialkyl-Substituted Aromatic Polyketides.</title>
        <authorList>
            <person name="Zhao E."/>
            <person name="Ge H."/>
        </authorList>
    </citation>
    <scope>NUCLEOTIDE SEQUENCE</scope>
    <source>
        <strain evidence="9">NA0869</strain>
    </source>
</reference>
<dbReference type="PROSITE" id="PS51257">
    <property type="entry name" value="PROKAR_LIPOPROTEIN"/>
    <property type="match status" value="1"/>
</dbReference>